<dbReference type="AlphaFoldDB" id="A0AAW2G5W6"/>
<comment type="similarity">
    <text evidence="2">Belongs to the TPA1 family.</text>
</comment>
<dbReference type="Proteomes" id="UP001430953">
    <property type="component" value="Unassembled WGS sequence"/>
</dbReference>
<feature type="compositionally biased region" description="Basic and acidic residues" evidence="10">
    <location>
        <begin position="416"/>
        <end position="428"/>
    </location>
</feature>
<evidence type="ECO:0000256" key="5">
    <source>
        <dbReference type="ARBA" id="ARBA00022964"/>
    </source>
</evidence>
<dbReference type="GO" id="GO:0006449">
    <property type="term" value="P:regulation of translational termination"/>
    <property type="evidence" value="ECO:0007669"/>
    <property type="project" value="TreeGrafter"/>
</dbReference>
<dbReference type="GO" id="GO:0005737">
    <property type="term" value="C:cytoplasm"/>
    <property type="evidence" value="ECO:0007669"/>
    <property type="project" value="TreeGrafter"/>
</dbReference>
<evidence type="ECO:0000256" key="7">
    <source>
        <dbReference type="ARBA" id="ARBA00023004"/>
    </source>
</evidence>
<dbReference type="InterPro" id="IPR051842">
    <property type="entry name" value="uS12_prolyl_hydroxylase"/>
</dbReference>
<dbReference type="InterPro" id="IPR005123">
    <property type="entry name" value="Oxoglu/Fe-dep_dioxygenase_dom"/>
</dbReference>
<dbReference type="PANTHER" id="PTHR12117">
    <property type="entry name" value="HISTONE ACETYLTRANSFERASE COMPLEX"/>
    <property type="match status" value="1"/>
</dbReference>
<feature type="domain" description="Fe2OG dioxygenase" evidence="11">
    <location>
        <begin position="117"/>
        <end position="219"/>
    </location>
</feature>
<keyword evidence="6" id="KW-0560">Oxidoreductase</keyword>
<proteinExistence type="inferred from homology"/>
<keyword evidence="4" id="KW-0847">Vitamin C</keyword>
<comment type="cofactor">
    <cofactor evidence="1">
        <name>L-ascorbate</name>
        <dbReference type="ChEBI" id="CHEBI:38290"/>
    </cofactor>
</comment>
<dbReference type="Gene3D" id="2.60.120.620">
    <property type="entry name" value="q2cbj1_9rhob like domain"/>
    <property type="match status" value="3"/>
</dbReference>
<dbReference type="InterPro" id="IPR006620">
    <property type="entry name" value="Pro_4_hyd_alph"/>
</dbReference>
<comment type="caution">
    <text evidence="12">The sequence shown here is derived from an EMBL/GenBank/DDBJ whole genome shotgun (WGS) entry which is preliminary data.</text>
</comment>
<dbReference type="Pfam" id="PF10637">
    <property type="entry name" value="Ofd1_CTDD"/>
    <property type="match status" value="1"/>
</dbReference>
<keyword evidence="5" id="KW-0223">Dioxygenase</keyword>
<feature type="region of interest" description="Disordered" evidence="10">
    <location>
        <begin position="388"/>
        <end position="440"/>
    </location>
</feature>
<evidence type="ECO:0000256" key="10">
    <source>
        <dbReference type="SAM" id="MobiDB-lite"/>
    </source>
</evidence>
<protein>
    <recommendedName>
        <fullName evidence="8">uS12 prolyl 3-hydroxylase</fullName>
    </recommendedName>
</protein>
<dbReference type="PANTHER" id="PTHR12117:SF0">
    <property type="entry name" value="PROLYL 3-HYDROXYLASE OGFOD1"/>
    <property type="match status" value="1"/>
</dbReference>
<evidence type="ECO:0000256" key="1">
    <source>
        <dbReference type="ARBA" id="ARBA00001961"/>
    </source>
</evidence>
<gene>
    <name evidence="12" type="ORF">PUN28_007500</name>
</gene>
<dbReference type="SMART" id="SM00702">
    <property type="entry name" value="P4Hc"/>
    <property type="match status" value="1"/>
</dbReference>
<keyword evidence="13" id="KW-1185">Reference proteome</keyword>
<reference evidence="12 13" key="1">
    <citation type="submission" date="2023-03" db="EMBL/GenBank/DDBJ databases">
        <title>High recombination rates correlate with genetic variation in Cardiocondyla obscurior ants.</title>
        <authorList>
            <person name="Errbii M."/>
        </authorList>
    </citation>
    <scope>NUCLEOTIDE SEQUENCE [LARGE SCALE GENOMIC DNA]</scope>
    <source>
        <strain evidence="12">Alpha-2009</strain>
        <tissue evidence="12">Whole body</tissue>
    </source>
</reference>
<evidence type="ECO:0000259" key="11">
    <source>
        <dbReference type="PROSITE" id="PS51471"/>
    </source>
</evidence>
<dbReference type="GO" id="GO:0031543">
    <property type="term" value="F:peptidyl-proline dioxygenase activity"/>
    <property type="evidence" value="ECO:0007669"/>
    <property type="project" value="TreeGrafter"/>
</dbReference>
<dbReference type="PROSITE" id="PS51471">
    <property type="entry name" value="FE2OG_OXY"/>
    <property type="match status" value="1"/>
</dbReference>
<dbReference type="Pfam" id="PF13661">
    <property type="entry name" value="2OG-FeII_Oxy_4"/>
    <property type="match status" value="1"/>
</dbReference>
<feature type="compositionally biased region" description="Polar residues" evidence="10">
    <location>
        <begin position="399"/>
        <end position="415"/>
    </location>
</feature>
<dbReference type="InterPro" id="IPR039558">
    <property type="entry name" value="TPA1/OFD1_N"/>
</dbReference>
<dbReference type="InterPro" id="IPR019601">
    <property type="entry name" value="Oxoglutarate/Fe-dep_Oase_C"/>
</dbReference>
<keyword evidence="3" id="KW-0479">Metal-binding</keyword>
<evidence type="ECO:0000256" key="6">
    <source>
        <dbReference type="ARBA" id="ARBA00023002"/>
    </source>
</evidence>
<dbReference type="EMBL" id="JADYXP020000006">
    <property type="protein sequence ID" value="KAL0122860.1"/>
    <property type="molecule type" value="Genomic_DNA"/>
</dbReference>
<dbReference type="GO" id="GO:0005506">
    <property type="term" value="F:iron ion binding"/>
    <property type="evidence" value="ECO:0007669"/>
    <property type="project" value="InterPro"/>
</dbReference>
<evidence type="ECO:0000313" key="13">
    <source>
        <dbReference type="Proteomes" id="UP001430953"/>
    </source>
</evidence>
<dbReference type="GO" id="GO:0031418">
    <property type="term" value="F:L-ascorbic acid binding"/>
    <property type="evidence" value="ECO:0007669"/>
    <property type="project" value="UniProtKB-KW"/>
</dbReference>
<evidence type="ECO:0000256" key="8">
    <source>
        <dbReference type="ARBA" id="ARBA00029938"/>
    </source>
</evidence>
<feature type="region of interest" description="Disordered" evidence="10">
    <location>
        <begin position="457"/>
        <end position="488"/>
    </location>
</feature>
<name>A0AAW2G5W6_9HYME</name>
<comment type="catalytic activity">
    <reaction evidence="9">
        <text>[ribosomal protein uS12]-L-proline + 2-oxoglutarate + O2 = [ribosomal protein uS12]-(3S)-3-hydroxy-L-proline + succinate + CO2</text>
        <dbReference type="Rhea" id="RHEA:54156"/>
        <dbReference type="Rhea" id="RHEA-COMP:13816"/>
        <dbReference type="Rhea" id="RHEA-COMP:13818"/>
        <dbReference type="ChEBI" id="CHEBI:15379"/>
        <dbReference type="ChEBI" id="CHEBI:16526"/>
        <dbReference type="ChEBI" id="CHEBI:16810"/>
        <dbReference type="ChEBI" id="CHEBI:30031"/>
        <dbReference type="ChEBI" id="CHEBI:50342"/>
        <dbReference type="ChEBI" id="CHEBI:85428"/>
    </reaction>
</comment>
<evidence type="ECO:0000256" key="2">
    <source>
        <dbReference type="ARBA" id="ARBA00007443"/>
    </source>
</evidence>
<evidence type="ECO:0000256" key="4">
    <source>
        <dbReference type="ARBA" id="ARBA00022896"/>
    </source>
</evidence>
<organism evidence="12 13">
    <name type="scientific">Cardiocondyla obscurior</name>
    <dbReference type="NCBI Taxonomy" id="286306"/>
    <lineage>
        <taxon>Eukaryota</taxon>
        <taxon>Metazoa</taxon>
        <taxon>Ecdysozoa</taxon>
        <taxon>Arthropoda</taxon>
        <taxon>Hexapoda</taxon>
        <taxon>Insecta</taxon>
        <taxon>Pterygota</taxon>
        <taxon>Neoptera</taxon>
        <taxon>Endopterygota</taxon>
        <taxon>Hymenoptera</taxon>
        <taxon>Apocrita</taxon>
        <taxon>Aculeata</taxon>
        <taxon>Formicoidea</taxon>
        <taxon>Formicidae</taxon>
        <taxon>Myrmicinae</taxon>
        <taxon>Cardiocondyla</taxon>
    </lineage>
</organism>
<sequence>MDRTLFSEHINSTEFQEEFKKYWHSQSDFKNSNLEIISKPFKVCRISNFLKDETIIENLKSELEHHNHVRKVLDLYQFEKTRDLLCATDSCIQRLNRAFRTDLVMWMEENTNIELNGKVSMSSARYCDTDHLLCHDDNMDDRRIAYIFYLTNNWCKEDGGALDLFDTDEEGSPDKIVKSLIPEYNSLVFFEVVDNSYHQVAEVLAKDKCRWSINGWFHGPLKKDFHRSSRCESTKTFVQPNSDLVDLHSWISDDYLAPTIMEQIQEDVEASSYTFLKKFLKEPVYLEIANDLTSPDITWQMIGPPDIRHYEIADEQTLPEQLKNFCELFKSISFFHLLKEYTGLDLVPEENKRPKMTLELQRWSSGCYTLLYNKSLLKETADESTKIDRFDDNDDAATPASTSDFSTNETSLDTNGTRRELKRERIDDSPSPTNSPDKKKMARHLDNQFDMGMQFSSKHEDSVDADQVSSSSDEKLSRSGTPASDSEDEFANKNLEFLLDVIIQFHTVDTKGTSKTKETIDFVDPTEQEGIIIQIPYKDNHLCLVYRSVMISRLQKYLNHFYDGYSYAFVCTYYE</sequence>
<evidence type="ECO:0000256" key="3">
    <source>
        <dbReference type="ARBA" id="ARBA00022723"/>
    </source>
</evidence>
<evidence type="ECO:0000313" key="12">
    <source>
        <dbReference type="EMBL" id="KAL0122860.1"/>
    </source>
</evidence>
<keyword evidence="7" id="KW-0408">Iron</keyword>
<evidence type="ECO:0000256" key="9">
    <source>
        <dbReference type="ARBA" id="ARBA00047444"/>
    </source>
</evidence>
<accession>A0AAW2G5W6</accession>